<dbReference type="OrthoDB" id="5623883at2"/>
<evidence type="ECO:0000313" key="1">
    <source>
        <dbReference type="EMBL" id="TDY00977.1"/>
    </source>
</evidence>
<protein>
    <submittedName>
        <fullName evidence="1">Uncharacterized protein</fullName>
    </submittedName>
</protein>
<reference evidence="1 2" key="1">
    <citation type="submission" date="2019-03" db="EMBL/GenBank/DDBJ databases">
        <title>Genomic Encyclopedia of Type Strains, Phase IV (KMG-IV): sequencing the most valuable type-strain genomes for metagenomic binning, comparative biology and taxonomic classification.</title>
        <authorList>
            <person name="Goeker M."/>
        </authorList>
    </citation>
    <scope>NUCLEOTIDE SEQUENCE [LARGE SCALE GENOMIC DNA]</scope>
    <source>
        <strain evidence="1 2">DSM 16326</strain>
    </source>
</reference>
<dbReference type="AlphaFoldDB" id="A0A4R8ITH6"/>
<proteinExistence type="predicted"/>
<dbReference type="Proteomes" id="UP000294914">
    <property type="component" value="Unassembled WGS sequence"/>
</dbReference>
<organism evidence="1 2">
    <name type="scientific">Thiohalophilus thiocyanatoxydans</name>
    <dbReference type="NCBI Taxonomy" id="381308"/>
    <lineage>
        <taxon>Bacteria</taxon>
        <taxon>Pseudomonadati</taxon>
        <taxon>Pseudomonadota</taxon>
        <taxon>Gammaproteobacteria</taxon>
        <taxon>Thiohalomonadales</taxon>
        <taxon>Thiohalophilaceae</taxon>
        <taxon>Thiohalophilus</taxon>
    </lineage>
</organism>
<sequence>MSDKVAVMVNGQAEVEFDRNKPLTDLQKTYLDKMDQEMDKGIHLSGEAIAQPDQIQRAKFVANALLESIQSEDEPRIAATCSWLAVRLPELKQVRADLKDESFSIDLVFDQEHKNQVQVAFDPSASKSSFH</sequence>
<evidence type="ECO:0000313" key="2">
    <source>
        <dbReference type="Proteomes" id="UP000294914"/>
    </source>
</evidence>
<name>A0A4R8ITH6_9GAMM</name>
<comment type="caution">
    <text evidence="1">The sequence shown here is derived from an EMBL/GenBank/DDBJ whole genome shotgun (WGS) entry which is preliminary data.</text>
</comment>
<keyword evidence="2" id="KW-1185">Reference proteome</keyword>
<accession>A0A4R8ITH6</accession>
<dbReference type="RefSeq" id="WP_134083505.1">
    <property type="nucleotide sequence ID" value="NZ_SOQX01000004.1"/>
</dbReference>
<gene>
    <name evidence="1" type="ORF">EDC23_1723</name>
</gene>
<dbReference type="EMBL" id="SOQX01000004">
    <property type="protein sequence ID" value="TDY00977.1"/>
    <property type="molecule type" value="Genomic_DNA"/>
</dbReference>